<dbReference type="AlphaFoldDB" id="E8V3A4"/>
<dbReference type="KEGG" id="tsa:AciPR4_1652"/>
<dbReference type="STRING" id="401053.AciPR4_1652"/>
<evidence type="ECO:0000313" key="3">
    <source>
        <dbReference type="EMBL" id="ADV82461.1"/>
    </source>
</evidence>
<accession>E8V3A4</accession>
<feature type="transmembrane region" description="Helical" evidence="1">
    <location>
        <begin position="12"/>
        <end position="36"/>
    </location>
</feature>
<name>E8V3A4_TERSS</name>
<dbReference type="HOGENOM" id="CLU_625455_0_0_0"/>
<proteinExistence type="predicted"/>
<dbReference type="Proteomes" id="UP000006844">
    <property type="component" value="Chromosome"/>
</dbReference>
<dbReference type="Pfam" id="PF05569">
    <property type="entry name" value="Peptidase_M56"/>
    <property type="match status" value="1"/>
</dbReference>
<gene>
    <name evidence="3" type="ordered locus">AciPR4_1652</name>
</gene>
<keyword evidence="1" id="KW-0472">Membrane</keyword>
<evidence type="ECO:0000313" key="4">
    <source>
        <dbReference type="Proteomes" id="UP000006844"/>
    </source>
</evidence>
<dbReference type="InterPro" id="IPR008756">
    <property type="entry name" value="Peptidase_M56"/>
</dbReference>
<sequence>MMPSLLHVSALLTAGCVAGLWQGLVMVLMGITLCSLMPRASASLRHSLLIAMFTGALFLPFISFHGGEAGSGQHSFQLAPWVGAAIAAVWLAAAAFRSVQLYFAWHHLCAVQRAAIPVQVQGTTAFAAGSRRAILCSSPDVDSPTILGFRSPRLLLPDWLVPRLSESELQQIALHECEHLRRGDDWMNLVLQVGLILSPLNPGLFWLNRIISKERELAVDSAVVAQTGKPLAYAACLTRLAEQRLGHSRLRLALTAWERKSELVQRVHALLDQSSTWTQAQSAWATATAAAVLLTAVSGMVHIPQLVHVGDEPVQVAATKASVVPVMNVATVPTSNQMDTFTGARAEPASFRVRSARFIKVRATHKKAFRKMTGLSTDSRDFTVPNSKHAPMMMRTHYTPSGDVSTIEDDSASPATEPVRLTPAVFYRHYVAVPVSSGWLLIEL</sequence>
<feature type="transmembrane region" description="Helical" evidence="1">
    <location>
        <begin position="78"/>
        <end position="96"/>
    </location>
</feature>
<dbReference type="RefSeq" id="WP_013568194.1">
    <property type="nucleotide sequence ID" value="NC_014963.1"/>
</dbReference>
<keyword evidence="1" id="KW-0812">Transmembrane</keyword>
<protein>
    <submittedName>
        <fullName evidence="3">Peptidase M56 BlaR1</fullName>
    </submittedName>
</protein>
<dbReference type="InterPro" id="IPR052173">
    <property type="entry name" value="Beta-lactam_resp_regulator"/>
</dbReference>
<evidence type="ECO:0000259" key="2">
    <source>
        <dbReference type="Pfam" id="PF05569"/>
    </source>
</evidence>
<dbReference type="PANTHER" id="PTHR34978">
    <property type="entry name" value="POSSIBLE SENSOR-TRANSDUCER PROTEIN BLAR"/>
    <property type="match status" value="1"/>
</dbReference>
<feature type="transmembrane region" description="Helical" evidence="1">
    <location>
        <begin position="48"/>
        <end position="66"/>
    </location>
</feature>
<feature type="domain" description="Peptidase M56" evidence="2">
    <location>
        <begin position="78"/>
        <end position="270"/>
    </location>
</feature>
<keyword evidence="1" id="KW-1133">Transmembrane helix</keyword>
<organism evidence="3 4">
    <name type="scientific">Terriglobus saanensis (strain ATCC BAA-1853 / DSM 23119 / SP1PR4)</name>
    <dbReference type="NCBI Taxonomy" id="401053"/>
    <lineage>
        <taxon>Bacteria</taxon>
        <taxon>Pseudomonadati</taxon>
        <taxon>Acidobacteriota</taxon>
        <taxon>Terriglobia</taxon>
        <taxon>Terriglobales</taxon>
        <taxon>Acidobacteriaceae</taxon>
        <taxon>Terriglobus</taxon>
    </lineage>
</organism>
<evidence type="ECO:0000256" key="1">
    <source>
        <dbReference type="SAM" id="Phobius"/>
    </source>
</evidence>
<dbReference type="PANTHER" id="PTHR34978:SF3">
    <property type="entry name" value="SLR0241 PROTEIN"/>
    <property type="match status" value="1"/>
</dbReference>
<dbReference type="CDD" id="cd07341">
    <property type="entry name" value="M56_BlaR1_MecR1_like"/>
    <property type="match status" value="1"/>
</dbReference>
<dbReference type="EMBL" id="CP002467">
    <property type="protein sequence ID" value="ADV82461.1"/>
    <property type="molecule type" value="Genomic_DNA"/>
</dbReference>
<reference evidence="3 4" key="1">
    <citation type="journal article" date="2012" name="Stand. Genomic Sci.">
        <title>Complete genome sequence of Terriglobus saanensis type strain SP1PR4(T), an Acidobacteria from tundra soil.</title>
        <authorList>
            <person name="Rawat S.R."/>
            <person name="Mannisto M.K."/>
            <person name="Starovoytov V."/>
            <person name="Goodwin L."/>
            <person name="Nolan M."/>
            <person name="Hauser L."/>
            <person name="Land M."/>
            <person name="Davenport K.W."/>
            <person name="Woyke T."/>
            <person name="Haggblom M.M."/>
        </authorList>
    </citation>
    <scope>NUCLEOTIDE SEQUENCE</scope>
    <source>
        <strain evidence="4">ATCC BAA-1853 / DSM 23119 / SP1PR4</strain>
    </source>
</reference>
<keyword evidence="4" id="KW-1185">Reference proteome</keyword>
<dbReference type="eggNOG" id="COG4219">
    <property type="taxonomic scope" value="Bacteria"/>
</dbReference>
<dbReference type="OrthoDB" id="118164at2"/>